<evidence type="ECO:0000313" key="4">
    <source>
        <dbReference type="Proteomes" id="UP001154322"/>
    </source>
</evidence>
<gene>
    <name evidence="2" type="ORF">WJ0W_002337</name>
    <name evidence="3" type="ORF">WJ0W_004727</name>
</gene>
<evidence type="ECO:0000313" key="3">
    <source>
        <dbReference type="EMBL" id="CAH8247492.1"/>
    </source>
</evidence>
<sequence length="67" mass="8200">MTELPTSLPAVLKLKDVAAYFQRSTWTIRRRSKNGDIRFYKEGQEYRYRREWVLEYEQRCIEKGELP</sequence>
<dbReference type="Pfam" id="PF12728">
    <property type="entry name" value="HTH_17"/>
    <property type="match status" value="1"/>
</dbReference>
<evidence type="ECO:0000259" key="1">
    <source>
        <dbReference type="Pfam" id="PF12728"/>
    </source>
</evidence>
<reference evidence="3" key="1">
    <citation type="submission" date="2022-06" db="EMBL/GenBank/DDBJ databases">
        <authorList>
            <person name="Dietemann V."/>
            <person name="Ory F."/>
            <person name="Dainat B."/>
            <person name="Oberhansli S."/>
        </authorList>
    </citation>
    <scope>NUCLEOTIDE SEQUENCE</scope>
    <source>
        <strain evidence="3">Ena-SAMPLE-TAB-26-04-2022-14:26:32:270-5432</strain>
    </source>
</reference>
<name>A0ABN8U8K3_9BACL</name>
<accession>A0ABN8U8K3</accession>
<dbReference type="Proteomes" id="UP001154322">
    <property type="component" value="Unassembled WGS sequence"/>
</dbReference>
<keyword evidence="4" id="KW-1185">Reference proteome</keyword>
<dbReference type="RefSeq" id="WP_213431559.1">
    <property type="nucleotide sequence ID" value="NZ_AP031286.1"/>
</dbReference>
<comment type="caution">
    <text evidence="3">The sequence shown here is derived from an EMBL/GenBank/DDBJ whole genome shotgun (WGS) entry which is preliminary data.</text>
</comment>
<feature type="domain" description="Helix-turn-helix" evidence="1">
    <location>
        <begin position="12"/>
        <end position="59"/>
    </location>
</feature>
<dbReference type="EMBL" id="CALYLO010000002">
    <property type="protein sequence ID" value="CAH8245107.1"/>
    <property type="molecule type" value="Genomic_DNA"/>
</dbReference>
<dbReference type="InterPro" id="IPR041657">
    <property type="entry name" value="HTH_17"/>
</dbReference>
<protein>
    <submittedName>
        <fullName evidence="3">Helix-turn-helix domain-containing protein</fullName>
    </submittedName>
</protein>
<organism evidence="3 4">
    <name type="scientific">Paenibacillus melissococcoides</name>
    <dbReference type="NCBI Taxonomy" id="2912268"/>
    <lineage>
        <taxon>Bacteria</taxon>
        <taxon>Bacillati</taxon>
        <taxon>Bacillota</taxon>
        <taxon>Bacilli</taxon>
        <taxon>Bacillales</taxon>
        <taxon>Paenibacillaceae</taxon>
        <taxon>Paenibacillus</taxon>
    </lineage>
</organism>
<proteinExistence type="predicted"/>
<dbReference type="EMBL" id="CALYLO010000007">
    <property type="protein sequence ID" value="CAH8247492.1"/>
    <property type="molecule type" value="Genomic_DNA"/>
</dbReference>
<evidence type="ECO:0000313" key="2">
    <source>
        <dbReference type="EMBL" id="CAH8245107.1"/>
    </source>
</evidence>